<dbReference type="Pfam" id="PF03471">
    <property type="entry name" value="CorC_HlyC"/>
    <property type="match status" value="1"/>
</dbReference>
<dbReference type="AlphaFoldDB" id="A0A4R3K9X1"/>
<proteinExistence type="inferred from homology"/>
<dbReference type="Pfam" id="PF01595">
    <property type="entry name" value="CNNM"/>
    <property type="match status" value="1"/>
</dbReference>
<evidence type="ECO:0000256" key="2">
    <source>
        <dbReference type="ARBA" id="ARBA00006337"/>
    </source>
</evidence>
<comment type="caution">
    <text evidence="14">The sequence shown here is derived from an EMBL/GenBank/DDBJ whole genome shotgun (WGS) entry which is preliminary data.</text>
</comment>
<feature type="domain" description="CBS" evidence="12">
    <location>
        <begin position="288"/>
        <end position="345"/>
    </location>
</feature>
<reference evidence="14 15" key="1">
    <citation type="submission" date="2019-03" db="EMBL/GenBank/DDBJ databases">
        <title>Genomic Encyclopedia of Type Strains, Phase IV (KMG-IV): sequencing the most valuable type-strain genomes for metagenomic binning, comparative biology and taxonomic classification.</title>
        <authorList>
            <person name="Goeker M."/>
        </authorList>
    </citation>
    <scope>NUCLEOTIDE SEQUENCE [LARGE SCALE GENOMIC DNA]</scope>
    <source>
        <strain evidence="14 15">DSM 20467</strain>
    </source>
</reference>
<dbReference type="SMART" id="SM01091">
    <property type="entry name" value="CorC_HlyC"/>
    <property type="match status" value="1"/>
</dbReference>
<keyword evidence="6 10" id="KW-1133">Transmembrane helix</keyword>
<evidence type="ECO:0000256" key="8">
    <source>
        <dbReference type="ARBA" id="ARBA00023136"/>
    </source>
</evidence>
<dbReference type="GO" id="GO:0050660">
    <property type="term" value="F:flavin adenine dinucleotide binding"/>
    <property type="evidence" value="ECO:0007669"/>
    <property type="project" value="InterPro"/>
</dbReference>
<comment type="similarity">
    <text evidence="2">Belongs to the UPF0053 family.</text>
</comment>
<evidence type="ECO:0000256" key="1">
    <source>
        <dbReference type="ARBA" id="ARBA00004651"/>
    </source>
</evidence>
<protein>
    <submittedName>
        <fullName evidence="14">CBS domain containing-hemolysin-like protein</fullName>
    </submittedName>
</protein>
<evidence type="ECO:0000256" key="7">
    <source>
        <dbReference type="ARBA" id="ARBA00023122"/>
    </source>
</evidence>
<dbReference type="EMBL" id="SMAA01000006">
    <property type="protein sequence ID" value="TCS79715.1"/>
    <property type="molecule type" value="Genomic_DNA"/>
</dbReference>
<evidence type="ECO:0000256" key="3">
    <source>
        <dbReference type="ARBA" id="ARBA00022475"/>
    </source>
</evidence>
<dbReference type="InterPro" id="IPR046342">
    <property type="entry name" value="CBS_dom_sf"/>
</dbReference>
<keyword evidence="7 9" id="KW-0129">CBS domain</keyword>
<dbReference type="InterPro" id="IPR016169">
    <property type="entry name" value="FAD-bd_PCMH_sub2"/>
</dbReference>
<keyword evidence="15" id="KW-1185">Reference proteome</keyword>
<dbReference type="PANTHER" id="PTHR43099:SF2">
    <property type="entry name" value="UPF0053 PROTEIN YRKA"/>
    <property type="match status" value="1"/>
</dbReference>
<dbReference type="Gene3D" id="3.30.465.10">
    <property type="match status" value="1"/>
</dbReference>
<dbReference type="PROSITE" id="PS51846">
    <property type="entry name" value="CNNM"/>
    <property type="match status" value="1"/>
</dbReference>
<dbReference type="CDD" id="cd04590">
    <property type="entry name" value="CBS_pair_CorC_HlyC_assoc"/>
    <property type="match status" value="1"/>
</dbReference>
<dbReference type="Pfam" id="PF00571">
    <property type="entry name" value="CBS"/>
    <property type="match status" value="2"/>
</dbReference>
<evidence type="ECO:0000256" key="5">
    <source>
        <dbReference type="ARBA" id="ARBA00022737"/>
    </source>
</evidence>
<feature type="domain" description="CBS" evidence="12">
    <location>
        <begin position="224"/>
        <end position="284"/>
    </location>
</feature>
<dbReference type="GO" id="GO:0005886">
    <property type="term" value="C:plasma membrane"/>
    <property type="evidence" value="ECO:0007669"/>
    <property type="project" value="UniProtKB-SubCell"/>
</dbReference>
<dbReference type="InterPro" id="IPR005170">
    <property type="entry name" value="Transptr-assoc_dom"/>
</dbReference>
<dbReference type="PROSITE" id="PS51371">
    <property type="entry name" value="CBS"/>
    <property type="match status" value="2"/>
</dbReference>
<organism evidence="14 15">
    <name type="scientific">Pectinatus cerevisiiphilus</name>
    <dbReference type="NCBI Taxonomy" id="86956"/>
    <lineage>
        <taxon>Bacteria</taxon>
        <taxon>Bacillati</taxon>
        <taxon>Bacillota</taxon>
        <taxon>Negativicutes</taxon>
        <taxon>Selenomonadales</taxon>
        <taxon>Selenomonadaceae</taxon>
        <taxon>Pectinatus</taxon>
    </lineage>
</organism>
<evidence type="ECO:0000256" key="4">
    <source>
        <dbReference type="ARBA" id="ARBA00022692"/>
    </source>
</evidence>
<evidence type="ECO:0000256" key="6">
    <source>
        <dbReference type="ARBA" id="ARBA00022989"/>
    </source>
</evidence>
<dbReference type="RefSeq" id="WP_132548814.1">
    <property type="nucleotide sequence ID" value="NZ_SMAA01000006.1"/>
</dbReference>
<dbReference type="InterPro" id="IPR044751">
    <property type="entry name" value="Ion_transp-like_CBS"/>
</dbReference>
<evidence type="ECO:0000256" key="10">
    <source>
        <dbReference type="PROSITE-ProRule" id="PRU01193"/>
    </source>
</evidence>
<feature type="transmembrane region" description="Helical" evidence="11">
    <location>
        <begin position="6"/>
        <end position="31"/>
    </location>
</feature>
<evidence type="ECO:0000256" key="11">
    <source>
        <dbReference type="SAM" id="Phobius"/>
    </source>
</evidence>
<keyword evidence="8 10" id="KW-0472">Membrane</keyword>
<name>A0A4R3K9X1_9FIRM</name>
<dbReference type="Proteomes" id="UP000295188">
    <property type="component" value="Unassembled WGS sequence"/>
</dbReference>
<dbReference type="PANTHER" id="PTHR43099">
    <property type="entry name" value="UPF0053 PROTEIN YRKA"/>
    <property type="match status" value="1"/>
</dbReference>
<dbReference type="SUPFAM" id="SSF54631">
    <property type="entry name" value="CBS-domain pair"/>
    <property type="match status" value="1"/>
</dbReference>
<evidence type="ECO:0000256" key="9">
    <source>
        <dbReference type="PROSITE-ProRule" id="PRU00703"/>
    </source>
</evidence>
<evidence type="ECO:0000259" key="12">
    <source>
        <dbReference type="PROSITE" id="PS51371"/>
    </source>
</evidence>
<dbReference type="OrthoDB" id="9798188at2"/>
<feature type="transmembrane region" description="Helical" evidence="11">
    <location>
        <begin position="101"/>
        <end position="126"/>
    </location>
</feature>
<feature type="domain" description="CNNM transmembrane" evidence="13">
    <location>
        <begin position="2"/>
        <end position="205"/>
    </location>
</feature>
<gene>
    <name evidence="14" type="ORF">EDC37_106131</name>
</gene>
<dbReference type="InterPro" id="IPR036318">
    <property type="entry name" value="FAD-bd_PCMH-like_sf"/>
</dbReference>
<keyword evidence="3" id="KW-1003">Cell membrane</keyword>
<feature type="transmembrane region" description="Helical" evidence="11">
    <location>
        <begin position="138"/>
        <end position="160"/>
    </location>
</feature>
<sequence length="448" mass="50950">MDIFSIFLKFLLVFLLIFMNGFFVAAEFAIVKVRATKLDILIQQGNKRARYAKMLTDHMDASLSVTQLGITLASLGLGWVGEPTVSALLEPLLKLFNLSPTISHSVSLLVGFILITAFHIILGELAPKSMAIHKVEPVIMGIALPMFIFHRVMYPAVWLLNHVANWVIRRLGFEPAAEEDVAHTEDEIRILMEESHKHGYIDKTELTFVDNVFDFADRNVREIMIPRTDMICLYLEDSADVNIKTALEQHLTRYPICREDKDNIVGFLHIKDLLRSLYIGKKPELLSFIRPVPFVPETMPISNLLHTMQQHRVQLAIVVDEYGGTAGMVTIEDIIEEIVGEIQDEFDEERPFIEKRGDRLYSVDGRMLLTELDDILQVKIDAENIDTVGGWLATRVDTPPRVGQKTTFGVNAFFVEEVENIRIIRVLVKIGTELSEEPDEIKVQQEKL</sequence>
<accession>A0A4R3K9X1</accession>
<evidence type="ECO:0000313" key="14">
    <source>
        <dbReference type="EMBL" id="TCS79715.1"/>
    </source>
</evidence>
<keyword evidence="5" id="KW-0677">Repeat</keyword>
<keyword evidence="4 10" id="KW-0812">Transmembrane</keyword>
<dbReference type="Gene3D" id="3.10.580.10">
    <property type="entry name" value="CBS-domain"/>
    <property type="match status" value="1"/>
</dbReference>
<dbReference type="InterPro" id="IPR051676">
    <property type="entry name" value="UPF0053_domain"/>
</dbReference>
<comment type="subcellular location">
    <subcellularLocation>
        <location evidence="1">Cell membrane</location>
        <topology evidence="1">Multi-pass membrane protein</topology>
    </subcellularLocation>
</comment>
<dbReference type="InterPro" id="IPR000644">
    <property type="entry name" value="CBS_dom"/>
</dbReference>
<evidence type="ECO:0000313" key="15">
    <source>
        <dbReference type="Proteomes" id="UP000295188"/>
    </source>
</evidence>
<dbReference type="InterPro" id="IPR002550">
    <property type="entry name" value="CNNM"/>
</dbReference>
<dbReference type="FunFam" id="3.10.580.10:FF:000002">
    <property type="entry name" value="Magnesium/cobalt efflux protein CorC"/>
    <property type="match status" value="1"/>
</dbReference>
<evidence type="ECO:0000259" key="13">
    <source>
        <dbReference type="PROSITE" id="PS51846"/>
    </source>
</evidence>
<dbReference type="SUPFAM" id="SSF56176">
    <property type="entry name" value="FAD-binding/transporter-associated domain-like"/>
    <property type="match status" value="1"/>
</dbReference>